<proteinExistence type="predicted"/>
<feature type="region of interest" description="Disordered" evidence="1">
    <location>
        <begin position="1"/>
        <end position="53"/>
    </location>
</feature>
<comment type="caution">
    <text evidence="2">The sequence shown here is derived from an EMBL/GenBank/DDBJ whole genome shotgun (WGS) entry which is preliminary data.</text>
</comment>
<evidence type="ECO:0008006" key="4">
    <source>
        <dbReference type="Google" id="ProtNLM"/>
    </source>
</evidence>
<evidence type="ECO:0000313" key="2">
    <source>
        <dbReference type="EMBL" id="PWV20212.1"/>
    </source>
</evidence>
<dbReference type="VEuPathDB" id="TriTrypDB:TcCL_ESM02037"/>
<dbReference type="OrthoDB" id="272795at2759"/>
<feature type="compositionally biased region" description="Polar residues" evidence="1">
    <location>
        <begin position="163"/>
        <end position="180"/>
    </location>
</feature>
<gene>
    <name evidence="2" type="ORF">C3747_7g161</name>
</gene>
<organism evidence="2 3">
    <name type="scientific">Trypanosoma cruzi</name>
    <dbReference type="NCBI Taxonomy" id="5693"/>
    <lineage>
        <taxon>Eukaryota</taxon>
        <taxon>Discoba</taxon>
        <taxon>Euglenozoa</taxon>
        <taxon>Kinetoplastea</taxon>
        <taxon>Metakinetoplastina</taxon>
        <taxon>Trypanosomatida</taxon>
        <taxon>Trypanosomatidae</taxon>
        <taxon>Trypanosoma</taxon>
        <taxon>Schizotrypanum</taxon>
    </lineage>
</organism>
<dbReference type="AlphaFoldDB" id="A0A2V2XI48"/>
<dbReference type="OMA" id="LFNVRRC"/>
<dbReference type="SUPFAM" id="SSF47576">
    <property type="entry name" value="Calponin-homology domain, CH-domain"/>
    <property type="match status" value="1"/>
</dbReference>
<dbReference type="Proteomes" id="UP000246078">
    <property type="component" value="Unassembled WGS sequence"/>
</dbReference>
<dbReference type="VEuPathDB" id="TriTrypDB:TCSYLVIO_007428"/>
<feature type="region of interest" description="Disordered" evidence="1">
    <location>
        <begin position="546"/>
        <end position="570"/>
    </location>
</feature>
<dbReference type="VEuPathDB" id="TriTrypDB:TcG_02421"/>
<dbReference type="VEuPathDB" id="TriTrypDB:TcBrA4_0003410"/>
<dbReference type="VEuPathDB" id="TriTrypDB:C3747_7g161"/>
<sequence length="805" mass="89626">MRRDAWRAGVDPARMNTGEVDGVGDSNESCREELASAASRQTVPPRRPTDEDGTDVIAQEARELIERMRVELSQLRGSVDLRENTERLMSLRAARHLMAYKRRSDAENQQSENVAESQRIAQTDFFFVPMATAPMTRLTVCSHQEKGARQKRFKQRRIDAGPSQDSPPWNSSTILQNSDKTTAKKVPGSTVSVRDCPLAPTKGIASTAHTLAEFNRVSNCLERTSSLEGNEVDDLTDKKGVVSRVDEIWVRDYLRRLNIVARGPTESEGRIDDPVLNGVALHHLVSIALNRDLKEGRATHPAIVLKPQNLDDVRLNYVVALNLLRAAENGATLQIPRECRLLRPESVILRGDSVALFTLMRTVVDAYLPIACEELWAAPSLTWQPHPDGGGYTPSAMRSLELEVCAFLQSQNVLADPVVHQLPPDDAPVPDALSAPFLAPQRKLWCMRTEGFPSLYIPSVFPFFTNGTALCDLVGRVTGNRLSVYRNPRVKSNCMENIQAAFTVLQRYCPAKMSPFFIESPECVFYGDRRYILLLLEDIMRMAHGVPPRRHAPRSTDTPHFGRQRSSQVPNTLTVGVTQSSSSASMSEVQKQQRLGELAPKLFEKNPGKEEGLRDPDRATPRCVIASPLSEGRRAGRPTQAKQVPFSSAPLVETNITLGALDTPVAILNGVEYMDDEVAMMQKWLIEVLGPGFHYTAADHSFSVSCRDLQLGGTSLIFSDGVVLAHMIRLLERRRCVELESIEMHAKATAAKRRNIKKCVSFLQTEKRALLNVPLLDEILLAGDRLGVLYVVQCLRNTYRFAVRV</sequence>
<reference evidence="2 3" key="1">
    <citation type="journal article" date="2018" name="Microb. Genom.">
        <title>Expanding an expanded genome: long-read sequencing of Trypanosoma cruzi.</title>
        <authorList>
            <person name="Berna L."/>
            <person name="Rodriguez M."/>
            <person name="Chiribao M.L."/>
            <person name="Parodi-Talice A."/>
            <person name="Pita S."/>
            <person name="Rijo G."/>
            <person name="Alvarez-Valin F."/>
            <person name="Robello C."/>
        </authorList>
    </citation>
    <scope>NUCLEOTIDE SEQUENCE [LARGE SCALE GENOMIC DNA]</scope>
    <source>
        <strain evidence="2 3">TCC</strain>
    </source>
</reference>
<feature type="region of interest" description="Disordered" evidence="1">
    <location>
        <begin position="143"/>
        <end position="186"/>
    </location>
</feature>
<accession>A0A2V2XI48</accession>
<evidence type="ECO:0000313" key="3">
    <source>
        <dbReference type="Proteomes" id="UP000246078"/>
    </source>
</evidence>
<name>A0A2V2XI48_TRYCR</name>
<dbReference type="VEuPathDB" id="TriTrypDB:C4B63_13g144"/>
<dbReference type="VEuPathDB" id="TriTrypDB:TcCLB.506581.40"/>
<dbReference type="InterPro" id="IPR036872">
    <property type="entry name" value="CH_dom_sf"/>
</dbReference>
<dbReference type="VEuPathDB" id="TriTrypDB:TCDM_01222"/>
<dbReference type="VEuPathDB" id="TriTrypDB:ECC02_003837"/>
<dbReference type="VEuPathDB" id="TriTrypDB:TcCLB.508169.100"/>
<dbReference type="VEuPathDB" id="TriTrypDB:BCY84_16118"/>
<dbReference type="VEuPathDB" id="TriTrypDB:Tc_MARK_8471"/>
<dbReference type="VEuPathDB" id="TriTrypDB:TcYC6_0080530"/>
<evidence type="ECO:0000256" key="1">
    <source>
        <dbReference type="SAM" id="MobiDB-lite"/>
    </source>
</evidence>
<dbReference type="EMBL" id="PRFC01000007">
    <property type="protein sequence ID" value="PWV20212.1"/>
    <property type="molecule type" value="Genomic_DNA"/>
</dbReference>
<protein>
    <recommendedName>
        <fullName evidence="4">Calponin-homology (CH) domain-containing protein</fullName>
    </recommendedName>
</protein>